<proteinExistence type="predicted"/>
<feature type="region of interest" description="Disordered" evidence="1">
    <location>
        <begin position="194"/>
        <end position="219"/>
    </location>
</feature>
<comment type="caution">
    <text evidence="2">The sequence shown here is derived from an EMBL/GenBank/DDBJ whole genome shotgun (WGS) entry which is preliminary data.</text>
</comment>
<evidence type="ECO:0000313" key="2">
    <source>
        <dbReference type="EMBL" id="KAK2778525.1"/>
    </source>
</evidence>
<accession>A0AAE0DG45</accession>
<evidence type="ECO:0000256" key="1">
    <source>
        <dbReference type="SAM" id="MobiDB-lite"/>
    </source>
</evidence>
<reference evidence="2" key="1">
    <citation type="submission" date="2023-02" db="EMBL/GenBank/DDBJ databases">
        <title>Colletotrichum kahawae CIFC_Que2 genome sequencing and assembly.</title>
        <authorList>
            <person name="Baroncelli R."/>
        </authorList>
    </citation>
    <scope>NUCLEOTIDE SEQUENCE</scope>
    <source>
        <strain evidence="2">CIFC_Que2</strain>
    </source>
</reference>
<sequence>MAARKKLTNRTRYVANAGAVPPRGAPPKNGPTRGMPRELRPTAGGGSRPVRCTSRIHPFIAEAKKPCDGGRSRNTSSEDVGISMTRRDLQAAFASSSSNGMFRAVVIDFERSFGYAATSGYPHARCELPPVVEITKNNADAKTSDDLASVLMPIKQVSPLRRGKLRHFLKSQFDHAARSWAHLGMGFRATTWSFGPDPSTAGTEPLSGDFPPPDGDPANVSRVVDVSKCPAQQVDGRLAPKLWHSHSRWKGR</sequence>
<organism evidence="2 3">
    <name type="scientific">Colletotrichum kahawae</name>
    <name type="common">Coffee berry disease fungus</name>
    <dbReference type="NCBI Taxonomy" id="34407"/>
    <lineage>
        <taxon>Eukaryota</taxon>
        <taxon>Fungi</taxon>
        <taxon>Dikarya</taxon>
        <taxon>Ascomycota</taxon>
        <taxon>Pezizomycotina</taxon>
        <taxon>Sordariomycetes</taxon>
        <taxon>Hypocreomycetidae</taxon>
        <taxon>Glomerellales</taxon>
        <taxon>Glomerellaceae</taxon>
        <taxon>Colletotrichum</taxon>
        <taxon>Colletotrichum gloeosporioides species complex</taxon>
    </lineage>
</organism>
<feature type="region of interest" description="Disordered" evidence="1">
    <location>
        <begin position="1"/>
        <end position="51"/>
    </location>
</feature>
<evidence type="ECO:0000313" key="3">
    <source>
        <dbReference type="Proteomes" id="UP001281614"/>
    </source>
</evidence>
<dbReference type="AlphaFoldDB" id="A0AAE0DG45"/>
<name>A0AAE0DG45_COLKA</name>
<gene>
    <name evidence="2" type="ORF">CKAH01_11770</name>
</gene>
<dbReference type="Proteomes" id="UP001281614">
    <property type="component" value="Unassembled WGS sequence"/>
</dbReference>
<dbReference type="EMBL" id="VYYT01000011">
    <property type="protein sequence ID" value="KAK2778525.1"/>
    <property type="molecule type" value="Genomic_DNA"/>
</dbReference>
<keyword evidence="3" id="KW-1185">Reference proteome</keyword>
<protein>
    <submittedName>
        <fullName evidence="2">Uncharacterized protein</fullName>
    </submittedName>
</protein>